<dbReference type="EMBL" id="HACA01031752">
    <property type="protein sequence ID" value="CDW49113.1"/>
    <property type="molecule type" value="Transcribed_RNA"/>
</dbReference>
<sequence length="72" mass="8227">MPYLESGIIFSENGVYERRSPNMLQILILSSTFTSSWINFMTISTILSQSKFIAPTPLLVTNIKKVKRVFKV</sequence>
<protein>
    <submittedName>
        <fullName evidence="1">Uncharacterized protein</fullName>
    </submittedName>
</protein>
<organism evidence="1">
    <name type="scientific">Lepeophtheirus salmonis</name>
    <name type="common">Salmon louse</name>
    <name type="synonym">Caligus salmonis</name>
    <dbReference type="NCBI Taxonomy" id="72036"/>
    <lineage>
        <taxon>Eukaryota</taxon>
        <taxon>Metazoa</taxon>
        <taxon>Ecdysozoa</taxon>
        <taxon>Arthropoda</taxon>
        <taxon>Crustacea</taxon>
        <taxon>Multicrustacea</taxon>
        <taxon>Hexanauplia</taxon>
        <taxon>Copepoda</taxon>
        <taxon>Siphonostomatoida</taxon>
        <taxon>Caligidae</taxon>
        <taxon>Lepeophtheirus</taxon>
    </lineage>
</organism>
<accession>A0A0K2VEZ9</accession>
<evidence type="ECO:0000313" key="1">
    <source>
        <dbReference type="EMBL" id="CDW49113.1"/>
    </source>
</evidence>
<name>A0A0K2VEZ9_LEPSM</name>
<dbReference type="AlphaFoldDB" id="A0A0K2VEZ9"/>
<reference evidence="1" key="1">
    <citation type="submission" date="2014-05" db="EMBL/GenBank/DDBJ databases">
        <authorList>
            <person name="Chronopoulou M."/>
        </authorList>
    </citation>
    <scope>NUCLEOTIDE SEQUENCE</scope>
    <source>
        <tissue evidence="1">Whole organism</tissue>
    </source>
</reference>
<proteinExistence type="predicted"/>